<gene>
    <name evidence="3" type="ORF">ACFY35_07990</name>
</gene>
<accession>A0ABW6W7T6</accession>
<organism evidence="3 4">
    <name type="scientific">Paractinoplanes globisporus</name>
    <dbReference type="NCBI Taxonomy" id="113565"/>
    <lineage>
        <taxon>Bacteria</taxon>
        <taxon>Bacillati</taxon>
        <taxon>Actinomycetota</taxon>
        <taxon>Actinomycetes</taxon>
        <taxon>Micromonosporales</taxon>
        <taxon>Micromonosporaceae</taxon>
        <taxon>Paractinoplanes</taxon>
    </lineage>
</organism>
<dbReference type="Proteomes" id="UP001602245">
    <property type="component" value="Unassembled WGS sequence"/>
</dbReference>
<dbReference type="Pfam" id="PF08450">
    <property type="entry name" value="SGL"/>
    <property type="match status" value="1"/>
</dbReference>
<dbReference type="EMBL" id="JBIAZU010000001">
    <property type="protein sequence ID" value="MFF5289363.1"/>
    <property type="molecule type" value="Genomic_DNA"/>
</dbReference>
<dbReference type="PANTHER" id="PTHR10907:SF47">
    <property type="entry name" value="REGUCALCIN"/>
    <property type="match status" value="1"/>
</dbReference>
<keyword evidence="4" id="KW-1185">Reference proteome</keyword>
<dbReference type="InterPro" id="IPR011042">
    <property type="entry name" value="6-blade_b-propeller_TolB-like"/>
</dbReference>
<dbReference type="InterPro" id="IPR005511">
    <property type="entry name" value="SMP-30"/>
</dbReference>
<dbReference type="InterPro" id="IPR013658">
    <property type="entry name" value="SGL"/>
</dbReference>
<comment type="caution">
    <text evidence="3">The sequence shown here is derived from an EMBL/GenBank/DDBJ whole genome shotgun (WGS) entry which is preliminary data.</text>
</comment>
<dbReference type="RefSeq" id="WP_020509701.1">
    <property type="nucleotide sequence ID" value="NZ_JBIAZU010000001.1"/>
</dbReference>
<proteinExistence type="inferred from homology"/>
<evidence type="ECO:0000256" key="1">
    <source>
        <dbReference type="ARBA" id="ARBA00008853"/>
    </source>
</evidence>
<feature type="domain" description="SMP-30/Gluconolactonase/LRE-like region" evidence="2">
    <location>
        <begin position="15"/>
        <end position="251"/>
    </location>
</feature>
<reference evidence="3 4" key="1">
    <citation type="submission" date="2024-10" db="EMBL/GenBank/DDBJ databases">
        <title>The Natural Products Discovery Center: Release of the First 8490 Sequenced Strains for Exploring Actinobacteria Biosynthetic Diversity.</title>
        <authorList>
            <person name="Kalkreuter E."/>
            <person name="Kautsar S.A."/>
            <person name="Yang D."/>
            <person name="Bader C.D."/>
            <person name="Teijaro C.N."/>
            <person name="Fluegel L."/>
            <person name="Davis C.M."/>
            <person name="Simpson J.R."/>
            <person name="Lauterbach L."/>
            <person name="Steele A.D."/>
            <person name="Gui C."/>
            <person name="Meng S."/>
            <person name="Li G."/>
            <person name="Viehrig K."/>
            <person name="Ye F."/>
            <person name="Su P."/>
            <person name="Kiefer A.F."/>
            <person name="Nichols A."/>
            <person name="Cepeda A.J."/>
            <person name="Yan W."/>
            <person name="Fan B."/>
            <person name="Jiang Y."/>
            <person name="Adhikari A."/>
            <person name="Zheng C.-J."/>
            <person name="Schuster L."/>
            <person name="Cowan T.M."/>
            <person name="Smanski M.J."/>
            <person name="Chevrette M.G."/>
            <person name="De Carvalho L.P.S."/>
            <person name="Shen B."/>
        </authorList>
    </citation>
    <scope>NUCLEOTIDE SEQUENCE [LARGE SCALE GENOMIC DNA]</scope>
    <source>
        <strain evidence="3 4">NPDC000087</strain>
    </source>
</reference>
<dbReference type="SUPFAM" id="SSF63829">
    <property type="entry name" value="Calcium-dependent phosphotriesterase"/>
    <property type="match status" value="1"/>
</dbReference>
<dbReference type="PRINTS" id="PR01790">
    <property type="entry name" value="SMP30FAMILY"/>
</dbReference>
<name>A0ABW6W7T6_9ACTN</name>
<comment type="similarity">
    <text evidence="1">Belongs to the SMP-30/CGR1 family.</text>
</comment>
<evidence type="ECO:0000313" key="4">
    <source>
        <dbReference type="Proteomes" id="UP001602245"/>
    </source>
</evidence>
<sequence length="283" mass="29588">MTTARQVTEVVTHHGEGPFWDEAAGRLLVVDMLAGAVVAVVPGGDVHRYEVGGVAAAVRARAAGGYVLATERGFQRFTADFTPDGPPIAAFDDPAIRMNDGGCDPQGRFYCGTMAYAVTPGAGVLYRLDPDLTVHEVLTGVTISNGIQWPPDGHHAYYNDTPTGRVDRYAFDPDAGTFGARETLAVIDPALGQPDGMALDAEGGVWVALWRGGAIHRYASDGTLTERIAVPARQTTACAFDDGTTLFITTSRDGLGSEAEPGAGAVFAVDVGVEGARPYAFAG</sequence>
<dbReference type="PANTHER" id="PTHR10907">
    <property type="entry name" value="REGUCALCIN"/>
    <property type="match status" value="1"/>
</dbReference>
<evidence type="ECO:0000313" key="3">
    <source>
        <dbReference type="EMBL" id="MFF5289363.1"/>
    </source>
</evidence>
<dbReference type="Gene3D" id="2.120.10.30">
    <property type="entry name" value="TolB, C-terminal domain"/>
    <property type="match status" value="1"/>
</dbReference>
<protein>
    <submittedName>
        <fullName evidence="3">SMP-30/gluconolactonase/LRE family protein</fullName>
    </submittedName>
</protein>
<evidence type="ECO:0000259" key="2">
    <source>
        <dbReference type="Pfam" id="PF08450"/>
    </source>
</evidence>